<dbReference type="AlphaFoldDB" id="A0AAE4CZI4"/>
<proteinExistence type="predicted"/>
<evidence type="ECO:0000256" key="1">
    <source>
        <dbReference type="SAM" id="Phobius"/>
    </source>
</evidence>
<keyword evidence="1" id="KW-0812">Transmembrane</keyword>
<accession>A0AAE4CZI4</accession>
<dbReference type="Proteomes" id="UP001183629">
    <property type="component" value="Unassembled WGS sequence"/>
</dbReference>
<gene>
    <name evidence="2" type="ORF">J2S44_007174</name>
</gene>
<name>A0AAE4CZI4_9ACTN</name>
<dbReference type="EMBL" id="JAVDYC010000001">
    <property type="protein sequence ID" value="MDR7326924.1"/>
    <property type="molecule type" value="Genomic_DNA"/>
</dbReference>
<feature type="transmembrane region" description="Helical" evidence="1">
    <location>
        <begin position="123"/>
        <end position="145"/>
    </location>
</feature>
<protein>
    <submittedName>
        <fullName evidence="2">Uncharacterized protein</fullName>
    </submittedName>
</protein>
<dbReference type="RefSeq" id="WP_310423477.1">
    <property type="nucleotide sequence ID" value="NZ_JAVDYC010000001.1"/>
</dbReference>
<keyword evidence="1" id="KW-1133">Transmembrane helix</keyword>
<comment type="caution">
    <text evidence="2">The sequence shown here is derived from an EMBL/GenBank/DDBJ whole genome shotgun (WGS) entry which is preliminary data.</text>
</comment>
<keyword evidence="1" id="KW-0472">Membrane</keyword>
<evidence type="ECO:0000313" key="2">
    <source>
        <dbReference type="EMBL" id="MDR7326924.1"/>
    </source>
</evidence>
<reference evidence="2 3" key="1">
    <citation type="submission" date="2023-07" db="EMBL/GenBank/DDBJ databases">
        <title>Sequencing the genomes of 1000 actinobacteria strains.</title>
        <authorList>
            <person name="Klenk H.-P."/>
        </authorList>
    </citation>
    <scope>NUCLEOTIDE SEQUENCE [LARGE SCALE GENOMIC DNA]</scope>
    <source>
        <strain evidence="2 3">DSM 44711</strain>
    </source>
</reference>
<organism evidence="2 3">
    <name type="scientific">Catenuloplanes niger</name>
    <dbReference type="NCBI Taxonomy" id="587534"/>
    <lineage>
        <taxon>Bacteria</taxon>
        <taxon>Bacillati</taxon>
        <taxon>Actinomycetota</taxon>
        <taxon>Actinomycetes</taxon>
        <taxon>Micromonosporales</taxon>
        <taxon>Micromonosporaceae</taxon>
        <taxon>Catenuloplanes</taxon>
    </lineage>
</organism>
<sequence length="268" mass="27034">MIDAMIRAGARLLPPGHRDRWREETLGLLADVRGARRWWYAADVLVKLPALRRSLSGRPSLLPVLAGLAMLGTTALIVGTPALATVIGEDNAEALFLVAPLGLAPAVAMRASTAGGGRLRTGLTVAACGFGAPIAAVLIALASIAGPPTGVAATPTGTAGPLTGALVAAAVLCATAPAGWLIATSVTDLRARRAPAALCAAGLLAGAALTLMLFCFGVSLTRGGLPSSLQSLAILSVAVLLPAYLVWSVWTGLRLLRPAPAPGHAGFR</sequence>
<feature type="transmembrane region" description="Helical" evidence="1">
    <location>
        <begin position="94"/>
        <end position="111"/>
    </location>
</feature>
<feature type="transmembrane region" description="Helical" evidence="1">
    <location>
        <begin position="61"/>
        <end position="88"/>
    </location>
</feature>
<feature type="transmembrane region" description="Helical" evidence="1">
    <location>
        <begin position="232"/>
        <end position="250"/>
    </location>
</feature>
<evidence type="ECO:0000313" key="3">
    <source>
        <dbReference type="Proteomes" id="UP001183629"/>
    </source>
</evidence>
<feature type="transmembrane region" description="Helical" evidence="1">
    <location>
        <begin position="195"/>
        <end position="220"/>
    </location>
</feature>
<feature type="transmembrane region" description="Helical" evidence="1">
    <location>
        <begin position="165"/>
        <end position="183"/>
    </location>
</feature>
<keyword evidence="3" id="KW-1185">Reference proteome</keyword>